<reference evidence="1 2" key="1">
    <citation type="journal article" date="2010" name="Genome Biol. Evol.">
        <title>The sequence of a 1.8-mb bacterial linear plasmid reveals a rich evolutionary reservoir of secondary metabolic pathways.</title>
        <authorList>
            <person name="Medema M.H."/>
            <person name="Trefzer A."/>
            <person name="Kovalchuk A."/>
            <person name="van den Berg M."/>
            <person name="Mueller U."/>
            <person name="Heijne W."/>
            <person name="Wu L."/>
            <person name="Alam M.T."/>
            <person name="Ronning C.M."/>
            <person name="Nierman W.C."/>
            <person name="Bovenberg R.A.L."/>
            <person name="Breitling R."/>
            <person name="Takano E."/>
        </authorList>
    </citation>
    <scope>NUCLEOTIDE SEQUENCE [LARGE SCALE GENOMIC DNA]</scope>
    <source>
        <strain evidence="2">ATCC 27064 / DSM 738 / JCM 4710 / NBRC 13307 / NCIMB 12785 / NRRL 3585 / VKM Ac-602</strain>
        <plasmid evidence="1">pSCL4</plasmid>
    </source>
</reference>
<dbReference type="InterPro" id="IPR052898">
    <property type="entry name" value="ACAD10-like"/>
</dbReference>
<dbReference type="PANTHER" id="PTHR47829:SF1">
    <property type="entry name" value="HAD FAMILY PHOSPHATASE"/>
    <property type="match status" value="1"/>
</dbReference>
<protein>
    <submittedName>
        <fullName evidence="1">HAD-superfamily hydrolase, subfamily IA, variant 3</fullName>
    </submittedName>
</protein>
<sequence>MSGGGWTGLILGFGGVLTSGVAECAADFDRRAGLPDGTFLATISEDPVGSGLFAELERGAISQSDWNVRTGALLGMDGTGLLGRVLEGLRPEPSVIAAVERARAAGVRVGVFSNSLGGPYDPFDVYAGYDLPERFDVVLLSGEYGMRKPDPELYGVMLERMGMPGERCVFVDDTARNLPPARDLGLATVLASEPARTIADVEALLGIPLTGEA</sequence>
<dbReference type="InterPro" id="IPR006439">
    <property type="entry name" value="HAD-SF_hydro_IA"/>
</dbReference>
<dbReference type="KEGG" id="sclf:BB341_28535"/>
<dbReference type="OrthoDB" id="9795007at2"/>
<evidence type="ECO:0000313" key="2">
    <source>
        <dbReference type="Proteomes" id="UP000002357"/>
    </source>
</evidence>
<dbReference type="NCBIfam" id="TIGR01509">
    <property type="entry name" value="HAD-SF-IA-v3"/>
    <property type="match status" value="1"/>
</dbReference>
<dbReference type="EMBL" id="CM000914">
    <property type="protein sequence ID" value="EFG04353.2"/>
    <property type="molecule type" value="Genomic_DNA"/>
</dbReference>
<dbReference type="PANTHER" id="PTHR47829">
    <property type="entry name" value="HYDROLASE, PUTATIVE (AFU_ORTHOLOGUE AFUA_1G12880)-RELATED"/>
    <property type="match status" value="1"/>
</dbReference>
<name>B5GMV7_STRCL</name>
<proteinExistence type="predicted"/>
<dbReference type="GO" id="GO:0016787">
    <property type="term" value="F:hydrolase activity"/>
    <property type="evidence" value="ECO:0007669"/>
    <property type="project" value="UniProtKB-KW"/>
</dbReference>
<evidence type="ECO:0000313" key="1">
    <source>
        <dbReference type="EMBL" id="EFG04353.2"/>
    </source>
</evidence>
<keyword evidence="1" id="KW-0614">Plasmid</keyword>
<dbReference type="Pfam" id="PF00702">
    <property type="entry name" value="Hydrolase"/>
    <property type="match status" value="1"/>
</dbReference>
<dbReference type="GeneID" id="93733974"/>
<dbReference type="RefSeq" id="WP_003953074.1">
    <property type="nucleotide sequence ID" value="NZ_CM000914.1"/>
</dbReference>
<geneLocation type="plasmid" evidence="1 2">
    <name>pSCL4</name>
</geneLocation>
<dbReference type="Gene3D" id="3.40.50.1000">
    <property type="entry name" value="HAD superfamily/HAD-like"/>
    <property type="match status" value="1"/>
</dbReference>
<dbReference type="Gene3D" id="1.10.150.240">
    <property type="entry name" value="Putative phosphatase, domain 2"/>
    <property type="match status" value="1"/>
</dbReference>
<accession>B5GMV7</accession>
<keyword evidence="1" id="KW-0378">Hydrolase</keyword>
<keyword evidence="2" id="KW-1185">Reference proteome</keyword>
<dbReference type="Proteomes" id="UP000002357">
    <property type="component" value="Plasmid pSCL4"/>
</dbReference>
<dbReference type="InterPro" id="IPR036412">
    <property type="entry name" value="HAD-like_sf"/>
</dbReference>
<dbReference type="InterPro" id="IPR023198">
    <property type="entry name" value="PGP-like_dom2"/>
</dbReference>
<dbReference type="InterPro" id="IPR023214">
    <property type="entry name" value="HAD_sf"/>
</dbReference>
<organism evidence="1 2">
    <name type="scientific">Streptomyces clavuligerus</name>
    <dbReference type="NCBI Taxonomy" id="1901"/>
    <lineage>
        <taxon>Bacteria</taxon>
        <taxon>Bacillati</taxon>
        <taxon>Actinomycetota</taxon>
        <taxon>Actinomycetes</taxon>
        <taxon>Kitasatosporales</taxon>
        <taxon>Streptomycetaceae</taxon>
        <taxon>Streptomyces</taxon>
    </lineage>
</organism>
<dbReference type="AlphaFoldDB" id="B5GMV7"/>
<gene>
    <name evidence="1" type="ORF">SCLAV_p0867</name>
</gene>
<dbReference type="eggNOG" id="COG1011">
    <property type="taxonomic scope" value="Bacteria"/>
</dbReference>
<dbReference type="SUPFAM" id="SSF56784">
    <property type="entry name" value="HAD-like"/>
    <property type="match status" value="1"/>
</dbReference>
<dbReference type="PRINTS" id="PR00413">
    <property type="entry name" value="HADHALOGNASE"/>
</dbReference>